<feature type="compositionally biased region" description="Basic and acidic residues" evidence="1">
    <location>
        <begin position="182"/>
        <end position="206"/>
    </location>
</feature>
<evidence type="ECO:0000313" key="2">
    <source>
        <dbReference type="EMBL" id="KAJ8381386.1"/>
    </source>
</evidence>
<sequence>MLRRRTSVERKEEHQPKADPQPASSEQPPDKRQLANGAIKPAGLYPQLNNIGEQEDLSQGPETTVRMRPELMKVKGTLEAQGNLKTVLIRSKVTAACPEEGEPETAQSDSRGNKINPANSTPCPRLHTPHGSPEKQGMTSCKKETVKSPGACEPEGSSKLGCPTGYQQAMEEAKGGVEMWEEETKPKGESRRAGRDPRRGEYDIKGKVKLRSTALPRDESSSSDSEGSDDSTTRKKKVTKEMLKQTRREVKKAEQAFLCE</sequence>
<feature type="compositionally biased region" description="Basic and acidic residues" evidence="1">
    <location>
        <begin position="1"/>
        <end position="17"/>
    </location>
</feature>
<comment type="caution">
    <text evidence="2">The sequence shown here is derived from an EMBL/GenBank/DDBJ whole genome shotgun (WGS) entry which is preliminary data.</text>
</comment>
<evidence type="ECO:0000313" key="3">
    <source>
        <dbReference type="Proteomes" id="UP001152622"/>
    </source>
</evidence>
<dbReference type="EMBL" id="JAINUF010000001">
    <property type="protein sequence ID" value="KAJ8381386.1"/>
    <property type="molecule type" value="Genomic_DNA"/>
</dbReference>
<feature type="compositionally biased region" description="Basic and acidic residues" evidence="1">
    <location>
        <begin position="239"/>
        <end position="254"/>
    </location>
</feature>
<organism evidence="2 3">
    <name type="scientific">Synaphobranchus kaupii</name>
    <name type="common">Kaup's arrowtooth eel</name>
    <dbReference type="NCBI Taxonomy" id="118154"/>
    <lineage>
        <taxon>Eukaryota</taxon>
        <taxon>Metazoa</taxon>
        <taxon>Chordata</taxon>
        <taxon>Craniata</taxon>
        <taxon>Vertebrata</taxon>
        <taxon>Euteleostomi</taxon>
        <taxon>Actinopterygii</taxon>
        <taxon>Neopterygii</taxon>
        <taxon>Teleostei</taxon>
        <taxon>Anguilliformes</taxon>
        <taxon>Synaphobranchidae</taxon>
        <taxon>Synaphobranchus</taxon>
    </lineage>
</organism>
<protein>
    <submittedName>
        <fullName evidence="2">Uncharacterized protein</fullName>
    </submittedName>
</protein>
<reference evidence="2" key="1">
    <citation type="journal article" date="2023" name="Science">
        <title>Genome structures resolve the early diversification of teleost fishes.</title>
        <authorList>
            <person name="Parey E."/>
            <person name="Louis A."/>
            <person name="Montfort J."/>
            <person name="Bouchez O."/>
            <person name="Roques C."/>
            <person name="Iampietro C."/>
            <person name="Lluch J."/>
            <person name="Castinel A."/>
            <person name="Donnadieu C."/>
            <person name="Desvignes T."/>
            <person name="Floi Bucao C."/>
            <person name="Jouanno E."/>
            <person name="Wen M."/>
            <person name="Mejri S."/>
            <person name="Dirks R."/>
            <person name="Jansen H."/>
            <person name="Henkel C."/>
            <person name="Chen W.J."/>
            <person name="Zahm M."/>
            <person name="Cabau C."/>
            <person name="Klopp C."/>
            <person name="Thompson A.W."/>
            <person name="Robinson-Rechavi M."/>
            <person name="Braasch I."/>
            <person name="Lecointre G."/>
            <person name="Bobe J."/>
            <person name="Postlethwait J.H."/>
            <person name="Berthelot C."/>
            <person name="Roest Crollius H."/>
            <person name="Guiguen Y."/>
        </authorList>
    </citation>
    <scope>NUCLEOTIDE SEQUENCE</scope>
    <source>
        <strain evidence="2">WJC10195</strain>
    </source>
</reference>
<dbReference type="AlphaFoldDB" id="A0A9Q1JC96"/>
<proteinExistence type="predicted"/>
<keyword evidence="3" id="KW-1185">Reference proteome</keyword>
<feature type="region of interest" description="Disordered" evidence="1">
    <location>
        <begin position="95"/>
        <end position="260"/>
    </location>
</feature>
<feature type="non-terminal residue" evidence="2">
    <location>
        <position position="260"/>
    </location>
</feature>
<feature type="region of interest" description="Disordered" evidence="1">
    <location>
        <begin position="1"/>
        <end position="69"/>
    </location>
</feature>
<name>A0A9Q1JC96_SYNKA</name>
<gene>
    <name evidence="2" type="ORF">SKAU_G00021640</name>
</gene>
<evidence type="ECO:0000256" key="1">
    <source>
        <dbReference type="SAM" id="MobiDB-lite"/>
    </source>
</evidence>
<dbReference type="Proteomes" id="UP001152622">
    <property type="component" value="Chromosome 1"/>
</dbReference>
<accession>A0A9Q1JC96</accession>